<dbReference type="EMBL" id="CAFBPN010000026">
    <property type="protein sequence ID" value="CAB5017605.1"/>
    <property type="molecule type" value="Genomic_DNA"/>
</dbReference>
<dbReference type="Pfam" id="PF07969">
    <property type="entry name" value="Amidohydro_3"/>
    <property type="match status" value="1"/>
</dbReference>
<reference evidence="3" key="1">
    <citation type="submission" date="2020-05" db="EMBL/GenBank/DDBJ databases">
        <authorList>
            <person name="Chiriac C."/>
            <person name="Salcher M."/>
            <person name="Ghai R."/>
            <person name="Kavagutti S V."/>
        </authorList>
    </citation>
    <scope>NUCLEOTIDE SEQUENCE</scope>
</reference>
<evidence type="ECO:0000313" key="3">
    <source>
        <dbReference type="EMBL" id="CAB5061100.1"/>
    </source>
</evidence>
<dbReference type="InterPro" id="IPR052349">
    <property type="entry name" value="Metallo-hydrolase_Enzymes"/>
</dbReference>
<dbReference type="SUPFAM" id="SSF51556">
    <property type="entry name" value="Metallo-dependent hydrolases"/>
    <property type="match status" value="1"/>
</dbReference>
<name>A0A6J7U6W7_9ZZZZ</name>
<accession>A0A6J7U6W7</accession>
<evidence type="ECO:0000313" key="2">
    <source>
        <dbReference type="EMBL" id="CAB5017605.1"/>
    </source>
</evidence>
<organism evidence="3">
    <name type="scientific">freshwater metagenome</name>
    <dbReference type="NCBI Taxonomy" id="449393"/>
    <lineage>
        <taxon>unclassified sequences</taxon>
        <taxon>metagenomes</taxon>
        <taxon>ecological metagenomes</taxon>
    </lineage>
</organism>
<dbReference type="Gene3D" id="2.30.40.10">
    <property type="entry name" value="Urease, subunit C, domain 1"/>
    <property type="match status" value="1"/>
</dbReference>
<dbReference type="AlphaFoldDB" id="A0A6J7U6W7"/>
<dbReference type="PANTHER" id="PTHR32027:SF9">
    <property type="entry name" value="BLL3847 PROTEIN"/>
    <property type="match status" value="1"/>
</dbReference>
<dbReference type="InterPro" id="IPR011059">
    <property type="entry name" value="Metal-dep_hydrolase_composite"/>
</dbReference>
<feature type="domain" description="Amidohydrolase 3" evidence="1">
    <location>
        <begin position="79"/>
        <end position="327"/>
    </location>
</feature>
<dbReference type="Gene3D" id="3.20.20.140">
    <property type="entry name" value="Metal-dependent hydrolases"/>
    <property type="match status" value="1"/>
</dbReference>
<dbReference type="InterPro" id="IPR032466">
    <property type="entry name" value="Metal_Hydrolase"/>
</dbReference>
<sequence>MNAHIFRNARLSNGTSVDVHVRNGLVDKTTAHDPAQVIDASDIDVRGQLVLPTLAEPHAHLDKAFLAERIHNPTGDLMGAINAVHANAHTLTFDDIVDRASRAVMIYVKNGVTRIRTHADTFDGSTLQVRALRQVADNFADVCDLEICALVQWPLTGKQGKPSRLLAERARNDGADLIGGCPHLDSDPTGANKVFLSLAKDLNCNLDLHVDETLNPDMLSLRDLAKRVIAQAPSFDVTASHCVSLGMQTEKVQKRVSQLLAEANIAVVTLPQTNLFLQGREHQSAMPRALTALAALRKAGVTVMAGGDNLQDPFNPMGRADPLEAAALLVAAGHFFPEDAFTSVSSTIHERIAKESPFLTAGSTANFLLTPAATIREFIAFANQPRAVYRRGIMIHDTHET</sequence>
<gene>
    <name evidence="2" type="ORF">UFOPK4098_00667</name>
    <name evidence="3" type="ORF">UFOPK4347_00347</name>
</gene>
<evidence type="ECO:0000259" key="1">
    <source>
        <dbReference type="Pfam" id="PF07969"/>
    </source>
</evidence>
<protein>
    <submittedName>
        <fullName evidence="3">Unannotated protein</fullName>
    </submittedName>
</protein>
<dbReference type="InterPro" id="IPR013108">
    <property type="entry name" value="Amidohydro_3"/>
</dbReference>
<dbReference type="GO" id="GO:0016814">
    <property type="term" value="F:hydrolase activity, acting on carbon-nitrogen (but not peptide) bonds, in cyclic amidines"/>
    <property type="evidence" value="ECO:0007669"/>
    <property type="project" value="TreeGrafter"/>
</dbReference>
<dbReference type="PANTHER" id="PTHR32027">
    <property type="entry name" value="CYTOSINE DEAMINASE"/>
    <property type="match status" value="1"/>
</dbReference>
<dbReference type="EMBL" id="CAFBQU010000005">
    <property type="protein sequence ID" value="CAB5061100.1"/>
    <property type="molecule type" value="Genomic_DNA"/>
</dbReference>
<proteinExistence type="predicted"/>